<evidence type="ECO:0000313" key="7">
    <source>
        <dbReference type="Proteomes" id="UP000198825"/>
    </source>
</evidence>
<dbReference type="GO" id="GO:0032259">
    <property type="term" value="P:methylation"/>
    <property type="evidence" value="ECO:0007669"/>
    <property type="project" value="UniProtKB-KW"/>
</dbReference>
<dbReference type="SUPFAM" id="SSF53335">
    <property type="entry name" value="S-adenosyl-L-methionine-dependent methyltransferases"/>
    <property type="match status" value="1"/>
</dbReference>
<keyword evidence="3 6" id="KW-0808">Transferase</keyword>
<dbReference type="PRINTS" id="PR00506">
    <property type="entry name" value="D21N6MTFRASE"/>
</dbReference>
<dbReference type="REBASE" id="163219">
    <property type="entry name" value="M.Fsa21743ORF332P"/>
</dbReference>
<dbReference type="InterPro" id="IPR002295">
    <property type="entry name" value="N4/N6-MTase_EcoPI_Mod-like"/>
</dbReference>
<dbReference type="RefSeq" id="WP_172825728.1">
    <property type="nucleotide sequence ID" value="NZ_LT629799.1"/>
</dbReference>
<dbReference type="InterPro" id="IPR002941">
    <property type="entry name" value="DNA_methylase_N4/N6"/>
</dbReference>
<evidence type="ECO:0000256" key="2">
    <source>
        <dbReference type="ARBA" id="ARBA00022603"/>
    </source>
</evidence>
<dbReference type="Pfam" id="PF01555">
    <property type="entry name" value="N6_N4_Mtase"/>
    <property type="match status" value="1"/>
</dbReference>
<dbReference type="PROSITE" id="PS00092">
    <property type="entry name" value="N6_MTASE"/>
    <property type="match status" value="1"/>
</dbReference>
<keyword evidence="2 6" id="KW-0489">Methyltransferase</keyword>
<name>A0A1H2LJP1_9ACTN</name>
<dbReference type="Proteomes" id="UP000198825">
    <property type="component" value="Chromosome I"/>
</dbReference>
<accession>A0A1H2LJP1</accession>
<evidence type="ECO:0000256" key="4">
    <source>
        <dbReference type="ARBA" id="ARBA00022691"/>
    </source>
</evidence>
<organism evidence="6 7">
    <name type="scientific">Microlunatus sagamiharensis</name>
    <dbReference type="NCBI Taxonomy" id="546874"/>
    <lineage>
        <taxon>Bacteria</taxon>
        <taxon>Bacillati</taxon>
        <taxon>Actinomycetota</taxon>
        <taxon>Actinomycetes</taxon>
        <taxon>Propionibacteriales</taxon>
        <taxon>Propionibacteriaceae</taxon>
        <taxon>Microlunatus</taxon>
    </lineage>
</organism>
<dbReference type="InterPro" id="IPR002052">
    <property type="entry name" value="DNA_methylase_N6_adenine_CS"/>
</dbReference>
<evidence type="ECO:0000259" key="5">
    <source>
        <dbReference type="Pfam" id="PF01555"/>
    </source>
</evidence>
<dbReference type="STRING" id="546874.SAMN04488544_0332"/>
<evidence type="ECO:0000313" key="6">
    <source>
        <dbReference type="EMBL" id="SDU81139.1"/>
    </source>
</evidence>
<comment type="similarity">
    <text evidence="1">Belongs to the N(4)/N(6)-methyltransferase family.</text>
</comment>
<dbReference type="GO" id="GO:0008170">
    <property type="term" value="F:N-methyltransferase activity"/>
    <property type="evidence" value="ECO:0007669"/>
    <property type="project" value="InterPro"/>
</dbReference>
<gene>
    <name evidence="6" type="ORF">SAMN04488544_0332</name>
</gene>
<keyword evidence="4" id="KW-0949">S-adenosyl-L-methionine</keyword>
<evidence type="ECO:0000256" key="3">
    <source>
        <dbReference type="ARBA" id="ARBA00022679"/>
    </source>
</evidence>
<protein>
    <submittedName>
        <fullName evidence="6">Adenine-specific DNA-methyltransferase</fullName>
    </submittedName>
</protein>
<reference evidence="7" key="1">
    <citation type="submission" date="2016-10" db="EMBL/GenBank/DDBJ databases">
        <authorList>
            <person name="Varghese N."/>
            <person name="Submissions S."/>
        </authorList>
    </citation>
    <scope>NUCLEOTIDE SEQUENCE [LARGE SCALE GENOMIC DNA]</scope>
    <source>
        <strain evidence="7">DSM 21743</strain>
    </source>
</reference>
<evidence type="ECO:0000256" key="1">
    <source>
        <dbReference type="ARBA" id="ARBA00006594"/>
    </source>
</evidence>
<proteinExistence type="inferred from homology"/>
<dbReference type="AlphaFoldDB" id="A0A1H2LJP1"/>
<dbReference type="EMBL" id="LT629799">
    <property type="protein sequence ID" value="SDU81139.1"/>
    <property type="molecule type" value="Genomic_DNA"/>
</dbReference>
<dbReference type="InterPro" id="IPR029063">
    <property type="entry name" value="SAM-dependent_MTases_sf"/>
</dbReference>
<feature type="domain" description="DNA methylase N-4/N-6" evidence="5">
    <location>
        <begin position="121"/>
        <end position="468"/>
    </location>
</feature>
<dbReference type="PIRSF" id="PIRSF015855">
    <property type="entry name" value="TypeIII_Mtase_mKpnI"/>
    <property type="match status" value="1"/>
</dbReference>
<dbReference type="GO" id="GO:0003677">
    <property type="term" value="F:DNA binding"/>
    <property type="evidence" value="ECO:0007669"/>
    <property type="project" value="InterPro"/>
</dbReference>
<sequence>MDKLKMHSPDLTQRNIEQIAELFPTVVTETLDADGNPARAVDFDALRQELSDHVVEGPQERYQLDWPGKRAAAFAANAPIAKTLRPMREESVDFDTTKNLFIEGDNLDALKLLQESFLGKIKVIYIDPPYNTGNDFVYEDDFAESSADYLTRSGQKSETGDRLVANTEANGRFHSDWLSMMYPRLKLARGLLTDDGIIVASIGDDEHANLRLLLDQVFGPENFISDVVWQGGRKNDSRYVSNGADYMLIYARNEMHLSELGVRWREPKVGLDAALTKAASIWSTRQSEAEASLQWKAWLKSKKTAGEITDSVARYDQLQSETGRPMNTYGNITWPGRGGPTYEVLHPTTREPVSLPKTGWRFQKDEMDRRMAAGQIWFGSDETAIPRGISFLDETSEQVAISVFEQDRKAASTDMRNLMGEIAFENPKDRRVLARWLRLVTGAEKDAVVLDFFAGSGSTGHAVMSLNAADGGHRRYILVQLDEAVRHPDYDTIADVARERLRRAGAQVQRETGLEGADLDVGFRSLRVATTNMADTLTTADDLVQAALSEAVGSVKPDRTDEDLLFQVLLDWGLDLGEPIAVEDVAARRVLSVADGALIACFAEKVTDAVVREIATRHPLRAVFLDAGFATDAARINAEQIFREVSPETDVKAI</sequence>
<keyword evidence="7" id="KW-1185">Reference proteome</keyword>
<dbReference type="Gene3D" id="3.40.50.150">
    <property type="entry name" value="Vaccinia Virus protein VP39"/>
    <property type="match status" value="1"/>
</dbReference>